<evidence type="ECO:0000256" key="1">
    <source>
        <dbReference type="SAM" id="MobiDB-lite"/>
    </source>
</evidence>
<accession>A0A9D1PF12</accession>
<evidence type="ECO:0000313" key="2">
    <source>
        <dbReference type="EMBL" id="HIV39606.1"/>
    </source>
</evidence>
<evidence type="ECO:0000313" key="3">
    <source>
        <dbReference type="Proteomes" id="UP000886814"/>
    </source>
</evidence>
<feature type="compositionally biased region" description="Acidic residues" evidence="1">
    <location>
        <begin position="28"/>
        <end position="54"/>
    </location>
</feature>
<gene>
    <name evidence="2" type="ORF">H9747_11545</name>
</gene>
<reference evidence="2" key="2">
    <citation type="submission" date="2021-04" db="EMBL/GenBank/DDBJ databases">
        <authorList>
            <person name="Gilroy R."/>
        </authorList>
    </citation>
    <scope>NUCLEOTIDE SEQUENCE</scope>
    <source>
        <strain evidence="2">CHK195-9823</strain>
    </source>
</reference>
<comment type="caution">
    <text evidence="2">The sequence shown here is derived from an EMBL/GenBank/DDBJ whole genome shotgun (WGS) entry which is preliminary data.</text>
</comment>
<organism evidence="2 3">
    <name type="scientific">Candidatus Blautia stercorigallinarum</name>
    <dbReference type="NCBI Taxonomy" id="2838501"/>
    <lineage>
        <taxon>Bacteria</taxon>
        <taxon>Bacillati</taxon>
        <taxon>Bacillota</taxon>
        <taxon>Clostridia</taxon>
        <taxon>Lachnospirales</taxon>
        <taxon>Lachnospiraceae</taxon>
        <taxon>Blautia</taxon>
    </lineage>
</organism>
<dbReference type="Proteomes" id="UP000886814">
    <property type="component" value="Unassembled WGS sequence"/>
</dbReference>
<reference evidence="2" key="1">
    <citation type="journal article" date="2021" name="PeerJ">
        <title>Extensive microbial diversity within the chicken gut microbiome revealed by metagenomics and culture.</title>
        <authorList>
            <person name="Gilroy R."/>
            <person name="Ravi A."/>
            <person name="Getino M."/>
            <person name="Pursley I."/>
            <person name="Horton D.L."/>
            <person name="Alikhan N.F."/>
            <person name="Baker D."/>
            <person name="Gharbi K."/>
            <person name="Hall N."/>
            <person name="Watson M."/>
            <person name="Adriaenssens E.M."/>
            <person name="Foster-Nyarko E."/>
            <person name="Jarju S."/>
            <person name="Secka A."/>
            <person name="Antonio M."/>
            <person name="Oren A."/>
            <person name="Chaudhuri R.R."/>
            <person name="La Ragione R."/>
            <person name="Hildebrand F."/>
            <person name="Pallen M.J."/>
        </authorList>
    </citation>
    <scope>NUCLEOTIDE SEQUENCE</scope>
    <source>
        <strain evidence="2">CHK195-9823</strain>
    </source>
</reference>
<name>A0A9D1PF12_9FIRM</name>
<protein>
    <submittedName>
        <fullName evidence="2">Uncharacterized protein</fullName>
    </submittedName>
</protein>
<dbReference type="EMBL" id="DXIQ01000075">
    <property type="protein sequence ID" value="HIV39606.1"/>
    <property type="molecule type" value="Genomic_DNA"/>
</dbReference>
<proteinExistence type="predicted"/>
<dbReference type="AlphaFoldDB" id="A0A9D1PF12"/>
<sequence>MKKTIIYGALSVFAAFYMTGCSDTMPSESEENIQVEADNEVSGDSTEEVSEEGTDSEKETGSEEELVLELLGQYLDLTPYEENNGLVMDNQLSDVVEAMTVNGQEFKIGMKWEDILSTGYEPTDPEFADEKTGALAYTCDFINSDNALVNLGFIGEEGQTVSAGSLYSIHVSLIENESSEFEVAGIRESSTVEELIATLGNPYSIKDPAFKDYTDCGLTYRCEDRDIELTFYTDLETGKILTAALEGYGA</sequence>
<feature type="region of interest" description="Disordered" evidence="1">
    <location>
        <begin position="25"/>
        <end position="63"/>
    </location>
</feature>